<gene>
    <name evidence="3" type="ORF">SAMN04487989_101393</name>
</gene>
<dbReference type="CDD" id="cd06223">
    <property type="entry name" value="PRTases_typeI"/>
    <property type="match status" value="1"/>
</dbReference>
<dbReference type="Pfam" id="PF00156">
    <property type="entry name" value="Pribosyltran"/>
    <property type="match status" value="1"/>
</dbReference>
<evidence type="ECO:0000259" key="2">
    <source>
        <dbReference type="Pfam" id="PF00156"/>
    </source>
</evidence>
<dbReference type="PANTHER" id="PTHR47505:SF1">
    <property type="entry name" value="DNA UTILIZATION PROTEIN YHGH"/>
    <property type="match status" value="1"/>
</dbReference>
<dbReference type="STRING" id="649333.SAMN04487989_101393"/>
<comment type="similarity">
    <text evidence="1">Belongs to the ComF/GntX family.</text>
</comment>
<dbReference type="PANTHER" id="PTHR47505">
    <property type="entry name" value="DNA UTILIZATION PROTEIN YHGH"/>
    <property type="match status" value="1"/>
</dbReference>
<accession>A0A1I4YZZ1</accession>
<dbReference type="Proteomes" id="UP000198705">
    <property type="component" value="Unassembled WGS sequence"/>
</dbReference>
<evidence type="ECO:0000256" key="1">
    <source>
        <dbReference type="ARBA" id="ARBA00008007"/>
    </source>
</evidence>
<feature type="domain" description="Phosphoribosyltransferase" evidence="2">
    <location>
        <begin position="135"/>
        <end position="221"/>
    </location>
</feature>
<organism evidence="3 4">
    <name type="scientific">Bizionia echini</name>
    <dbReference type="NCBI Taxonomy" id="649333"/>
    <lineage>
        <taxon>Bacteria</taxon>
        <taxon>Pseudomonadati</taxon>
        <taxon>Bacteroidota</taxon>
        <taxon>Flavobacteriia</taxon>
        <taxon>Flavobacteriales</taxon>
        <taxon>Flavobacteriaceae</taxon>
        <taxon>Bizionia</taxon>
    </lineage>
</organism>
<proteinExistence type="inferred from homology"/>
<evidence type="ECO:0000313" key="3">
    <source>
        <dbReference type="EMBL" id="SFN43259.1"/>
    </source>
</evidence>
<dbReference type="SUPFAM" id="SSF53271">
    <property type="entry name" value="PRTase-like"/>
    <property type="match status" value="1"/>
</dbReference>
<dbReference type="EMBL" id="FOVN01000001">
    <property type="protein sequence ID" value="SFN43259.1"/>
    <property type="molecule type" value="Genomic_DNA"/>
</dbReference>
<dbReference type="OrthoDB" id="9779910at2"/>
<sequence length="225" mass="25615">MFQSVLALFFPKICYSCNGLLHDNEQYACTSCRHNFPVTNFHFNKDETVLKVFYGRIPVENATALLRFEKKGITQNLIHNLKYKGFEEIGEFLGNWLGGELQNFPEYQDIDMVIPVPLHKKKLRKRGYNQVAKFGQALATSLKAEYIEDVLVKVTNTSSQVTKNRLTRWLNNTEVFKVINSHKIENKHILLVDDIITTGATMEACGTVLLKNANTRISIATMAIA</sequence>
<evidence type="ECO:0000313" key="4">
    <source>
        <dbReference type="Proteomes" id="UP000198705"/>
    </source>
</evidence>
<dbReference type="InterPro" id="IPR051910">
    <property type="entry name" value="ComF/GntX_DNA_util-trans"/>
</dbReference>
<name>A0A1I4YZZ1_9FLAO</name>
<keyword evidence="4" id="KW-1185">Reference proteome</keyword>
<dbReference type="InterPro" id="IPR029057">
    <property type="entry name" value="PRTase-like"/>
</dbReference>
<reference evidence="4" key="1">
    <citation type="submission" date="2016-10" db="EMBL/GenBank/DDBJ databases">
        <authorList>
            <person name="Varghese N."/>
            <person name="Submissions S."/>
        </authorList>
    </citation>
    <scope>NUCLEOTIDE SEQUENCE [LARGE SCALE GENOMIC DNA]</scope>
    <source>
        <strain evidence="4">DSM 23925</strain>
    </source>
</reference>
<dbReference type="Gene3D" id="3.40.50.2020">
    <property type="match status" value="1"/>
</dbReference>
<dbReference type="AlphaFoldDB" id="A0A1I4YZZ1"/>
<protein>
    <submittedName>
        <fullName evidence="3">ComF family protein</fullName>
    </submittedName>
</protein>
<dbReference type="InterPro" id="IPR000836">
    <property type="entry name" value="PRTase_dom"/>
</dbReference>